<accession>A0ABT2I2J4</accession>
<dbReference type="Proteomes" id="UP001165583">
    <property type="component" value="Unassembled WGS sequence"/>
</dbReference>
<feature type="compositionally biased region" description="Basic and acidic residues" evidence="1">
    <location>
        <begin position="1"/>
        <end position="11"/>
    </location>
</feature>
<evidence type="ECO:0000313" key="2">
    <source>
        <dbReference type="EMBL" id="MCT2399024.1"/>
    </source>
</evidence>
<reference evidence="2" key="1">
    <citation type="submission" date="2022-09" db="EMBL/GenBank/DDBJ databases">
        <title>Novosphingobium sp. Nov., a polycyclic aromatic hydrocarbon-degrading bacterium isolated form mangrove sediments in HongKong.</title>
        <authorList>
            <person name="Hu Z."/>
        </authorList>
    </citation>
    <scope>NUCLEOTIDE SEQUENCE</scope>
    <source>
        <strain evidence="2">HK4-1</strain>
    </source>
</reference>
<protein>
    <submittedName>
        <fullName evidence="2">Uncharacterized protein</fullName>
    </submittedName>
</protein>
<comment type="caution">
    <text evidence="2">The sequence shown here is derived from an EMBL/GenBank/DDBJ whole genome shotgun (WGS) entry which is preliminary data.</text>
</comment>
<keyword evidence="3" id="KW-1185">Reference proteome</keyword>
<evidence type="ECO:0000313" key="3">
    <source>
        <dbReference type="Proteomes" id="UP001165583"/>
    </source>
</evidence>
<gene>
    <name evidence="2" type="ORF">NZK81_05660</name>
</gene>
<sequence>MDAKTTVEAGREFPNGQRVAPNKRIDSGSLGRLRKGATAEFWRTGQWKKGPVEYFGVRFCQEDIDKVVKDHAGSFASTAVSVVSTASGRTSEKHGEPIATLALRLGALPLEELNRISPTQLRKELAKEYSRIGCLPPSEKNLNSIAAGVRRAVVAKKHEISLVCEAAE</sequence>
<evidence type="ECO:0000256" key="1">
    <source>
        <dbReference type="SAM" id="MobiDB-lite"/>
    </source>
</evidence>
<feature type="region of interest" description="Disordered" evidence="1">
    <location>
        <begin position="1"/>
        <end position="27"/>
    </location>
</feature>
<dbReference type="EMBL" id="JANZXA010000003">
    <property type="protein sequence ID" value="MCT2399024.1"/>
    <property type="molecule type" value="Genomic_DNA"/>
</dbReference>
<name>A0ABT2I2J4_9SPHN</name>
<organism evidence="2 3">
    <name type="scientific">Novosphingobium mangrovi</name>
    <name type="common">ex Huang et al. 2023</name>
    <dbReference type="NCBI Taxonomy" id="2976432"/>
    <lineage>
        <taxon>Bacteria</taxon>
        <taxon>Pseudomonadati</taxon>
        <taxon>Pseudomonadota</taxon>
        <taxon>Alphaproteobacteria</taxon>
        <taxon>Sphingomonadales</taxon>
        <taxon>Sphingomonadaceae</taxon>
        <taxon>Novosphingobium</taxon>
    </lineage>
</organism>
<dbReference type="RefSeq" id="WP_260044751.1">
    <property type="nucleotide sequence ID" value="NZ_JANZXA010000003.1"/>
</dbReference>
<proteinExistence type="predicted"/>